<proteinExistence type="predicted"/>
<feature type="transmembrane region" description="Helical" evidence="1">
    <location>
        <begin position="265"/>
        <end position="286"/>
    </location>
</feature>
<keyword evidence="1" id="KW-0812">Transmembrane</keyword>
<dbReference type="EMBL" id="HBUF01139571">
    <property type="protein sequence ID" value="CAG6646021.1"/>
    <property type="molecule type" value="Transcribed_RNA"/>
</dbReference>
<dbReference type="EMBL" id="HBUF01139572">
    <property type="protein sequence ID" value="CAG6646024.1"/>
    <property type="molecule type" value="Transcribed_RNA"/>
</dbReference>
<reference evidence="2" key="1">
    <citation type="submission" date="2021-05" db="EMBL/GenBank/DDBJ databases">
        <authorList>
            <person name="Alioto T."/>
            <person name="Alioto T."/>
            <person name="Gomez Garrido J."/>
        </authorList>
    </citation>
    <scope>NUCLEOTIDE SEQUENCE</scope>
</reference>
<dbReference type="AlphaFoldDB" id="A0A8D8W5Y6"/>
<protein>
    <submittedName>
        <fullName evidence="2">Uncharacterized protein</fullName>
    </submittedName>
</protein>
<keyword evidence="1" id="KW-0472">Membrane</keyword>
<feature type="transmembrane region" description="Helical" evidence="1">
    <location>
        <begin position="237"/>
        <end position="259"/>
    </location>
</feature>
<feature type="transmembrane region" description="Helical" evidence="1">
    <location>
        <begin position="298"/>
        <end position="331"/>
    </location>
</feature>
<evidence type="ECO:0000313" key="2">
    <source>
        <dbReference type="EMBL" id="CAG6646024.1"/>
    </source>
</evidence>
<feature type="transmembrane region" description="Helical" evidence="1">
    <location>
        <begin position="172"/>
        <end position="196"/>
    </location>
</feature>
<organism evidence="2">
    <name type="scientific">Cacopsylla melanoneura</name>
    <dbReference type="NCBI Taxonomy" id="428564"/>
    <lineage>
        <taxon>Eukaryota</taxon>
        <taxon>Metazoa</taxon>
        <taxon>Ecdysozoa</taxon>
        <taxon>Arthropoda</taxon>
        <taxon>Hexapoda</taxon>
        <taxon>Insecta</taxon>
        <taxon>Pterygota</taxon>
        <taxon>Neoptera</taxon>
        <taxon>Paraneoptera</taxon>
        <taxon>Hemiptera</taxon>
        <taxon>Sternorrhyncha</taxon>
        <taxon>Psylloidea</taxon>
        <taxon>Psyllidae</taxon>
        <taxon>Psyllinae</taxon>
        <taxon>Cacopsylla</taxon>
    </lineage>
</organism>
<accession>A0A8D8W5Y6</accession>
<name>A0A8D8W5Y6_9HEMI</name>
<keyword evidence="1" id="KW-1133">Transmembrane helix</keyword>
<feature type="transmembrane region" description="Helical" evidence="1">
    <location>
        <begin position="140"/>
        <end position="160"/>
    </location>
</feature>
<sequence>MSAAGVGVGGCRRGGRWWGRRVLFTTRAVRFGRRRWVVGPASVLFVSSSGGHPQVFVHIFCPIQSGPIDSPLSSFTGIRCGIFCDAVRPLSVPLFGFGEMCAVQLLTQLIDILLSRGSIVFIRVRGWWIIGLIMFARTRLLCLVVLTGVFGGVSIIIILLCTTVSPCTIVSVLLIVLSIAAAPLILSESIIIVSIVGVDISRSIIRVDSTHIGLAATISPDRVSPSSCTLKRITRGVLVGVILGGNILRATVVGVRLVVTASSTSSSSLVVVSVSASVIFIVVSIIPSSSIVLLSSSVIMIIVVVVVSSILILAVFVIFIIIIVVVISIHISRWFIGLD</sequence>
<evidence type="ECO:0000256" key="1">
    <source>
        <dbReference type="SAM" id="Phobius"/>
    </source>
</evidence>